<organism evidence="4 5">
    <name type="scientific">Penicillium cinerascens</name>
    <dbReference type="NCBI Taxonomy" id="70096"/>
    <lineage>
        <taxon>Eukaryota</taxon>
        <taxon>Fungi</taxon>
        <taxon>Dikarya</taxon>
        <taxon>Ascomycota</taxon>
        <taxon>Pezizomycotina</taxon>
        <taxon>Eurotiomycetes</taxon>
        <taxon>Eurotiomycetidae</taxon>
        <taxon>Eurotiales</taxon>
        <taxon>Aspergillaceae</taxon>
        <taxon>Penicillium</taxon>
    </lineage>
</organism>
<dbReference type="InterPro" id="IPR052974">
    <property type="entry name" value="GH79_Enzymes"/>
</dbReference>
<dbReference type="InterPro" id="IPR031728">
    <property type="entry name" value="GlcAase_C"/>
</dbReference>
<reference evidence="4" key="1">
    <citation type="submission" date="2022-12" db="EMBL/GenBank/DDBJ databases">
        <authorList>
            <person name="Petersen C."/>
        </authorList>
    </citation>
    <scope>NUCLEOTIDE SEQUENCE</scope>
    <source>
        <strain evidence="4">IBT 15544</strain>
    </source>
</reference>
<dbReference type="Gene3D" id="2.60.40.1180">
    <property type="entry name" value="Golgi alpha-mannosidase II"/>
    <property type="match status" value="1"/>
</dbReference>
<keyword evidence="5" id="KW-1185">Reference proteome</keyword>
<dbReference type="OrthoDB" id="2796951at2759"/>
<comment type="caution">
    <text evidence="4">The sequence shown here is derived from an EMBL/GenBank/DDBJ whole genome shotgun (WGS) entry which is preliminary data.</text>
</comment>
<protein>
    <recommendedName>
        <fullName evidence="3">Beta-glucuronidase C-terminal domain-containing protein</fullName>
    </recommendedName>
</protein>
<dbReference type="PANTHER" id="PTHR36183">
    <property type="entry name" value="BETA-GLUCURONIDASE"/>
    <property type="match status" value="1"/>
</dbReference>
<feature type="chain" id="PRO_5040904305" description="Beta-glucuronidase C-terminal domain-containing protein" evidence="2">
    <location>
        <begin position="19"/>
        <end position="508"/>
    </location>
</feature>
<feature type="signal peptide" evidence="2">
    <location>
        <begin position="1"/>
        <end position="18"/>
    </location>
</feature>
<dbReference type="PANTHER" id="PTHR36183:SF2">
    <property type="entry name" value="BETA-GLUCURONIDASE C-TERMINAL DOMAIN-CONTAINING PROTEIN"/>
    <property type="match status" value="1"/>
</dbReference>
<name>A0A9W9JFZ5_9EURO</name>
<feature type="domain" description="Beta-glucuronidase C-terminal" evidence="3">
    <location>
        <begin position="399"/>
        <end position="502"/>
    </location>
</feature>
<keyword evidence="2" id="KW-0732">Signal</keyword>
<evidence type="ECO:0000256" key="2">
    <source>
        <dbReference type="SAM" id="SignalP"/>
    </source>
</evidence>
<sequence length="508" mass="56414">MRPSFWVTCIICSPFAAAMDIVNIYAPAHLPEGASKPVEHSFASFSFPVHFFADYAGNKSHPNRFSQDIVNLFYEKTGSWPNIRVGGTSGDRAIYNASQTQSIILSEELDNGIPLEVYLGPTWFEGFETFPTPWTFGVNLANNKSNALENAIAEAEVALKHIKGNLLAFEIGNEPDLYPGSVRPLNYTEADYVREWKYFADAISRRVMKGNKYGLDWWKIYQALTFVFGWSVAEAFWKDGIDNTGHVKSVSQHQYAAGNAEWVRLGKSFMNHTLIAANLTQYVPAMEALRAYDPNIPFLLGETNSDYVNLNMAQVEGVFGSSLWLVDDLLYGMTLDITRFNLIQGTTFGYTAWVPVEYNGQDPKVKPPLYGQLVAADVIGRHPTVQVKSLGLGRDDLSAYAVYESGMLAKYVVVNLDEWNSTTTYPRPSQKVSLGVPEDVRSAEDKRLTGPGASADTGISWGGLSWNYTDGRLAQSGEETSDMLRVSNGRLDLELPSTEAVVVELHRN</sequence>
<evidence type="ECO:0000313" key="4">
    <source>
        <dbReference type="EMBL" id="KAJ5195321.1"/>
    </source>
</evidence>
<evidence type="ECO:0000259" key="3">
    <source>
        <dbReference type="Pfam" id="PF16862"/>
    </source>
</evidence>
<dbReference type="Gene3D" id="3.20.20.80">
    <property type="entry name" value="Glycosidases"/>
    <property type="match status" value="1"/>
</dbReference>
<reference evidence="4" key="2">
    <citation type="journal article" date="2023" name="IMA Fungus">
        <title>Comparative genomic study of the Penicillium genus elucidates a diverse pangenome and 15 lateral gene transfer events.</title>
        <authorList>
            <person name="Petersen C."/>
            <person name="Sorensen T."/>
            <person name="Nielsen M.R."/>
            <person name="Sondergaard T.E."/>
            <person name="Sorensen J.L."/>
            <person name="Fitzpatrick D.A."/>
            <person name="Frisvad J.C."/>
            <person name="Nielsen K.L."/>
        </authorList>
    </citation>
    <scope>NUCLEOTIDE SEQUENCE</scope>
    <source>
        <strain evidence="4">IBT 15544</strain>
    </source>
</reference>
<dbReference type="InterPro" id="IPR013780">
    <property type="entry name" value="Glyco_hydro_b"/>
</dbReference>
<dbReference type="Proteomes" id="UP001150904">
    <property type="component" value="Unassembled WGS sequence"/>
</dbReference>
<evidence type="ECO:0000256" key="1">
    <source>
        <dbReference type="SAM" id="Coils"/>
    </source>
</evidence>
<dbReference type="AlphaFoldDB" id="A0A9W9JFZ5"/>
<evidence type="ECO:0000313" key="5">
    <source>
        <dbReference type="Proteomes" id="UP001150904"/>
    </source>
</evidence>
<proteinExistence type="predicted"/>
<dbReference type="EMBL" id="JAPQKR010000015">
    <property type="protein sequence ID" value="KAJ5195321.1"/>
    <property type="molecule type" value="Genomic_DNA"/>
</dbReference>
<accession>A0A9W9JFZ5</accession>
<gene>
    <name evidence="4" type="ORF">N7498_008759</name>
</gene>
<dbReference type="GeneID" id="83183122"/>
<feature type="coiled-coil region" evidence="1">
    <location>
        <begin position="138"/>
        <end position="165"/>
    </location>
</feature>
<dbReference type="SUPFAM" id="SSF51445">
    <property type="entry name" value="(Trans)glycosidases"/>
    <property type="match status" value="1"/>
</dbReference>
<dbReference type="Pfam" id="PF16862">
    <property type="entry name" value="Glyco_hydro_79C"/>
    <property type="match status" value="1"/>
</dbReference>
<dbReference type="InterPro" id="IPR017853">
    <property type="entry name" value="GH"/>
</dbReference>
<keyword evidence="1" id="KW-0175">Coiled coil</keyword>
<dbReference type="RefSeq" id="XP_058305809.1">
    <property type="nucleotide sequence ID" value="XM_058455821.1"/>
</dbReference>